<keyword evidence="1" id="KW-1133">Transmembrane helix</keyword>
<organism evidence="2 3">
    <name type="scientific">Cymbomonas tetramitiformis</name>
    <dbReference type="NCBI Taxonomy" id="36881"/>
    <lineage>
        <taxon>Eukaryota</taxon>
        <taxon>Viridiplantae</taxon>
        <taxon>Chlorophyta</taxon>
        <taxon>Pyramimonadophyceae</taxon>
        <taxon>Pyramimonadales</taxon>
        <taxon>Pyramimonadaceae</taxon>
        <taxon>Cymbomonas</taxon>
    </lineage>
</organism>
<dbReference type="Proteomes" id="UP001190700">
    <property type="component" value="Unassembled WGS sequence"/>
</dbReference>
<proteinExistence type="predicted"/>
<keyword evidence="1" id="KW-0812">Transmembrane</keyword>
<gene>
    <name evidence="2" type="ORF">CYMTET_14231</name>
</gene>
<evidence type="ECO:0000313" key="3">
    <source>
        <dbReference type="Proteomes" id="UP001190700"/>
    </source>
</evidence>
<comment type="caution">
    <text evidence="2">The sequence shown here is derived from an EMBL/GenBank/DDBJ whole genome shotgun (WGS) entry which is preliminary data.</text>
</comment>
<evidence type="ECO:0000256" key="1">
    <source>
        <dbReference type="SAM" id="Phobius"/>
    </source>
</evidence>
<dbReference type="PANTHER" id="PTHR47380:SF4">
    <property type="entry name" value="OS02G0533000 PROTEIN"/>
    <property type="match status" value="1"/>
</dbReference>
<dbReference type="InterPro" id="IPR044200">
    <property type="entry name" value="At5g03900-like"/>
</dbReference>
<evidence type="ECO:0000313" key="2">
    <source>
        <dbReference type="EMBL" id="KAK3277788.1"/>
    </source>
</evidence>
<accession>A0AAE0LA85</accession>
<dbReference type="AlphaFoldDB" id="A0AAE0LA85"/>
<keyword evidence="1" id="KW-0472">Membrane</keyword>
<dbReference type="GO" id="GO:0009941">
    <property type="term" value="C:chloroplast envelope"/>
    <property type="evidence" value="ECO:0007669"/>
    <property type="project" value="TreeGrafter"/>
</dbReference>
<protein>
    <submittedName>
        <fullName evidence="2">Uncharacterized protein</fullName>
    </submittedName>
</protein>
<keyword evidence="3" id="KW-1185">Reference proteome</keyword>
<name>A0AAE0LA85_9CHLO</name>
<dbReference type="PANTHER" id="PTHR47380">
    <property type="entry name" value="OS02G0533000 PROTEIN"/>
    <property type="match status" value="1"/>
</dbReference>
<feature type="transmembrane region" description="Helical" evidence="1">
    <location>
        <begin position="6"/>
        <end position="26"/>
    </location>
</feature>
<sequence length="99" mass="11108">MGQLFAGIIFVIPTVRLVLNFFRNVAIKRRNELRRQAANRVTADSEDILSKLSSAAQLAASKVDPRTLKIVYSTEIDLDLQEDRDASEFGQKLGKLDTE</sequence>
<dbReference type="EMBL" id="LGRX02005912">
    <property type="protein sequence ID" value="KAK3277788.1"/>
    <property type="molecule type" value="Genomic_DNA"/>
</dbReference>
<reference evidence="2 3" key="1">
    <citation type="journal article" date="2015" name="Genome Biol. Evol.">
        <title>Comparative Genomics of a Bacterivorous Green Alga Reveals Evolutionary Causalities and Consequences of Phago-Mixotrophic Mode of Nutrition.</title>
        <authorList>
            <person name="Burns J.A."/>
            <person name="Paasch A."/>
            <person name="Narechania A."/>
            <person name="Kim E."/>
        </authorList>
    </citation>
    <scope>NUCLEOTIDE SEQUENCE [LARGE SCALE GENOMIC DNA]</scope>
    <source>
        <strain evidence="2 3">PLY_AMNH</strain>
    </source>
</reference>